<dbReference type="Gene3D" id="3.40.50.720">
    <property type="entry name" value="NAD(P)-binding Rossmann-like Domain"/>
    <property type="match status" value="1"/>
</dbReference>
<dbReference type="EMBL" id="SJPR01000001">
    <property type="protein sequence ID" value="TWU00126.1"/>
    <property type="molecule type" value="Genomic_DNA"/>
</dbReference>
<evidence type="ECO:0000259" key="1">
    <source>
        <dbReference type="SMART" id="SM00829"/>
    </source>
</evidence>
<dbReference type="InterPro" id="IPR051397">
    <property type="entry name" value="Zn-ADH-like_protein"/>
</dbReference>
<dbReference type="InterPro" id="IPR013154">
    <property type="entry name" value="ADH-like_N"/>
</dbReference>
<dbReference type="InterPro" id="IPR014188">
    <property type="entry name" value="Acrylyl-CoA_reductase_AcuI"/>
</dbReference>
<dbReference type="InterPro" id="IPR011032">
    <property type="entry name" value="GroES-like_sf"/>
</dbReference>
<dbReference type="GO" id="GO:0043957">
    <property type="term" value="F:acryloyl-CoA reductase (NADPH) activity"/>
    <property type="evidence" value="ECO:0007669"/>
    <property type="project" value="UniProtKB-EC"/>
</dbReference>
<dbReference type="Proteomes" id="UP000317421">
    <property type="component" value="Unassembled WGS sequence"/>
</dbReference>
<comment type="caution">
    <text evidence="2">The sequence shown here is derived from an EMBL/GenBank/DDBJ whole genome shotgun (WGS) entry which is preliminary data.</text>
</comment>
<dbReference type="PANTHER" id="PTHR43677">
    <property type="entry name" value="SHORT-CHAIN DEHYDROGENASE/REDUCTASE"/>
    <property type="match status" value="1"/>
</dbReference>
<reference evidence="2 3" key="1">
    <citation type="submission" date="2019-02" db="EMBL/GenBank/DDBJ databases">
        <title>Deep-cultivation of Planctomycetes and their phenomic and genomic characterization uncovers novel biology.</title>
        <authorList>
            <person name="Wiegand S."/>
            <person name="Jogler M."/>
            <person name="Boedeker C."/>
            <person name="Pinto D."/>
            <person name="Vollmers J."/>
            <person name="Rivas-Marin E."/>
            <person name="Kohn T."/>
            <person name="Peeters S.H."/>
            <person name="Heuer A."/>
            <person name="Rast P."/>
            <person name="Oberbeckmann S."/>
            <person name="Bunk B."/>
            <person name="Jeske O."/>
            <person name="Meyerdierks A."/>
            <person name="Storesund J.E."/>
            <person name="Kallscheuer N."/>
            <person name="Luecker S."/>
            <person name="Lage O.M."/>
            <person name="Pohl T."/>
            <person name="Merkel B.J."/>
            <person name="Hornburger P."/>
            <person name="Mueller R.-W."/>
            <person name="Bruemmer F."/>
            <person name="Labrenz M."/>
            <person name="Spormann A.M."/>
            <person name="Op Den Camp H."/>
            <person name="Overmann J."/>
            <person name="Amann R."/>
            <person name="Jetten M.S.M."/>
            <person name="Mascher T."/>
            <person name="Medema M.H."/>
            <person name="Devos D.P."/>
            <person name="Kaster A.-K."/>
            <person name="Ovreas L."/>
            <person name="Rohde M."/>
            <person name="Galperin M.Y."/>
            <person name="Jogler C."/>
        </authorList>
    </citation>
    <scope>NUCLEOTIDE SEQUENCE [LARGE SCALE GENOMIC DNA]</scope>
    <source>
        <strain evidence="2 3">Pla108</strain>
    </source>
</reference>
<dbReference type="EC" id="1.3.1.84" evidence="2"/>
<dbReference type="OrthoDB" id="9782155at2"/>
<keyword evidence="3" id="KW-1185">Reference proteome</keyword>
<dbReference type="Gene3D" id="3.90.180.10">
    <property type="entry name" value="Medium-chain alcohol dehydrogenases, catalytic domain"/>
    <property type="match status" value="1"/>
</dbReference>
<dbReference type="CDD" id="cd05280">
    <property type="entry name" value="MDR_yhdh_yhfp"/>
    <property type="match status" value="1"/>
</dbReference>
<accession>A0A5C6ALT1</accession>
<keyword evidence="2" id="KW-0560">Oxidoreductase</keyword>
<feature type="domain" description="Enoyl reductase (ER)" evidence="1">
    <location>
        <begin position="23"/>
        <end position="333"/>
    </location>
</feature>
<dbReference type="InterPro" id="IPR020843">
    <property type="entry name" value="ER"/>
</dbReference>
<dbReference type="SUPFAM" id="SSF51735">
    <property type="entry name" value="NAD(P)-binding Rossmann-fold domains"/>
    <property type="match status" value="1"/>
</dbReference>
<dbReference type="PANTHER" id="PTHR43677:SF1">
    <property type="entry name" value="ACRYLYL-COA REDUCTASE ACUI-RELATED"/>
    <property type="match status" value="1"/>
</dbReference>
<dbReference type="InterPro" id="IPR013149">
    <property type="entry name" value="ADH-like_C"/>
</dbReference>
<dbReference type="SMART" id="SM00829">
    <property type="entry name" value="PKS_ER"/>
    <property type="match status" value="1"/>
</dbReference>
<dbReference type="SUPFAM" id="SSF50129">
    <property type="entry name" value="GroES-like"/>
    <property type="match status" value="1"/>
</dbReference>
<dbReference type="InterPro" id="IPR036291">
    <property type="entry name" value="NAD(P)-bd_dom_sf"/>
</dbReference>
<dbReference type="Pfam" id="PF08240">
    <property type="entry name" value="ADH_N"/>
    <property type="match status" value="1"/>
</dbReference>
<evidence type="ECO:0000313" key="3">
    <source>
        <dbReference type="Proteomes" id="UP000317421"/>
    </source>
</evidence>
<sequence length="340" mass="35923">MPVTDDSFLAWVVRERPDGQCAGRVERQTNDDLPAVEGPAVLIDVECSSLNYKDALACRGHRGVVRKLPHVPGIDCAGCVVASDSDDFRPGDAVLVTGYDLGAARWGGYSGRVRVPADWPVRLVDGFTPRDAMAYGTAGFTAAQCVMAIADRVSPDEGDVVVTGATGGVGTFAVALLAKLGYRVTAVTGKPDQAGQLRSLGATEVVGREAVADDSGTPMLSERWAAAVDTVGGTPLTTLIRSLRYRGVVAACGLVAGTELPLSVYPFLLRGVTLAGIDSAKCPRGPRLEVWRRLMGDWRIELPADLLTTLTFDRLEEGVERILRGGVAGRTLIKPTSEGC</sequence>
<proteinExistence type="predicted"/>
<protein>
    <submittedName>
        <fullName evidence="2">Acrylyl-CoA reductase AcuI</fullName>
        <ecNumber evidence="2">1.3.1.84</ecNumber>
    </submittedName>
</protein>
<dbReference type="RefSeq" id="WP_146443709.1">
    <property type="nucleotide sequence ID" value="NZ_SJPR01000001.1"/>
</dbReference>
<gene>
    <name evidence="2" type="primary">acuI</name>
    <name evidence="2" type="ORF">Pla108_10700</name>
</gene>
<name>A0A5C6ALT1_9BACT</name>
<dbReference type="Pfam" id="PF00107">
    <property type="entry name" value="ADH_zinc_N"/>
    <property type="match status" value="1"/>
</dbReference>
<dbReference type="NCBIfam" id="TIGR02823">
    <property type="entry name" value="oxido_YhdH"/>
    <property type="match status" value="1"/>
</dbReference>
<dbReference type="AlphaFoldDB" id="A0A5C6ALT1"/>
<organism evidence="2 3">
    <name type="scientific">Botrimarina colliarenosi</name>
    <dbReference type="NCBI Taxonomy" id="2528001"/>
    <lineage>
        <taxon>Bacteria</taxon>
        <taxon>Pseudomonadati</taxon>
        <taxon>Planctomycetota</taxon>
        <taxon>Planctomycetia</taxon>
        <taxon>Pirellulales</taxon>
        <taxon>Lacipirellulaceae</taxon>
        <taxon>Botrimarina</taxon>
    </lineage>
</organism>
<evidence type="ECO:0000313" key="2">
    <source>
        <dbReference type="EMBL" id="TWU00126.1"/>
    </source>
</evidence>